<evidence type="ECO:0000313" key="2">
    <source>
        <dbReference type="EMBL" id="ETA80989.1"/>
    </source>
</evidence>
<dbReference type="AlphaFoldDB" id="V7I6Z5"/>
<accession>V7I6Z5</accession>
<name>V7I6Z5_9CLOT</name>
<dbReference type="GO" id="GO:0008168">
    <property type="term" value="F:methyltransferase activity"/>
    <property type="evidence" value="ECO:0007669"/>
    <property type="project" value="UniProtKB-KW"/>
</dbReference>
<dbReference type="GO" id="GO:0032259">
    <property type="term" value="P:methylation"/>
    <property type="evidence" value="ECO:0007669"/>
    <property type="project" value="UniProtKB-KW"/>
</dbReference>
<evidence type="ECO:0000313" key="3">
    <source>
        <dbReference type="Proteomes" id="UP000017747"/>
    </source>
</evidence>
<gene>
    <name evidence="2" type="ORF">T472_0208765</name>
</gene>
<dbReference type="RefSeq" id="WP_023388417.1">
    <property type="nucleotide sequence ID" value="NZ_AXUN02000168.1"/>
</dbReference>
<dbReference type="PATRIC" id="fig|994573.3.peg.1622"/>
<reference evidence="2 3" key="1">
    <citation type="journal article" date="2014" name="Genome Announc.">
        <title>Genome Sequence of Youngiibacter fragilis, the Type Strain of the Genus Youngiibacter.</title>
        <authorList>
            <person name="Wawrik C.B."/>
            <person name="Callaghan A.V."/>
            <person name="Stamps B.W."/>
            <person name="Wawrik B."/>
        </authorList>
    </citation>
    <scope>NUCLEOTIDE SEQUENCE [LARGE SCALE GENOMIC DNA]</scope>
    <source>
        <strain evidence="2 3">232.1</strain>
    </source>
</reference>
<keyword evidence="3" id="KW-1185">Reference proteome</keyword>
<keyword evidence="2" id="KW-0489">Methyltransferase</keyword>
<dbReference type="Pfam" id="PF14192">
    <property type="entry name" value="DUF4314"/>
    <property type="match status" value="1"/>
</dbReference>
<dbReference type="eggNOG" id="COG2105">
    <property type="taxonomic scope" value="Bacteria"/>
</dbReference>
<dbReference type="OrthoDB" id="9813511at2"/>
<dbReference type="EMBL" id="AXUN02000168">
    <property type="protein sequence ID" value="ETA80989.1"/>
    <property type="molecule type" value="Genomic_DNA"/>
</dbReference>
<proteinExistence type="predicted"/>
<dbReference type="Proteomes" id="UP000017747">
    <property type="component" value="Unassembled WGS sequence"/>
</dbReference>
<dbReference type="InterPro" id="IPR025463">
    <property type="entry name" value="DUF4314"/>
</dbReference>
<comment type="caution">
    <text evidence="2">The sequence shown here is derived from an EMBL/GenBank/DDBJ whole genome shotgun (WGS) entry which is preliminary data.</text>
</comment>
<feature type="domain" description="DUF4314" evidence="1">
    <location>
        <begin position="6"/>
        <end position="73"/>
    </location>
</feature>
<sequence>MRIISPERLLQLKTKYTRGTRVKLLRMNDPYTKLSLGETGTVTGVDDIGTIHVSWDCGSSLGVAYGEDSCEIVKDSCEEEKQ</sequence>
<keyword evidence="2" id="KW-0808">Transferase</keyword>
<protein>
    <submittedName>
        <fullName evidence="2">Methyltransferase</fullName>
    </submittedName>
</protein>
<organism evidence="2 3">
    <name type="scientific">Youngiibacter fragilis 232.1</name>
    <dbReference type="NCBI Taxonomy" id="994573"/>
    <lineage>
        <taxon>Bacteria</taxon>
        <taxon>Bacillati</taxon>
        <taxon>Bacillota</taxon>
        <taxon>Clostridia</taxon>
        <taxon>Eubacteriales</taxon>
        <taxon>Clostridiaceae</taxon>
        <taxon>Youngiibacter</taxon>
    </lineage>
</organism>
<dbReference type="STRING" id="994573.T472_0208765"/>
<evidence type="ECO:0000259" key="1">
    <source>
        <dbReference type="Pfam" id="PF14192"/>
    </source>
</evidence>